<dbReference type="GO" id="GO:0032259">
    <property type="term" value="P:methylation"/>
    <property type="evidence" value="ECO:0007669"/>
    <property type="project" value="UniProtKB-KW"/>
</dbReference>
<protein>
    <submittedName>
        <fullName evidence="2">Ribosomal RNA small subunit methyltransferase H</fullName>
    </submittedName>
</protein>
<evidence type="ECO:0000256" key="1">
    <source>
        <dbReference type="SAM" id="MobiDB-lite"/>
    </source>
</evidence>
<feature type="compositionally biased region" description="Basic and acidic residues" evidence="1">
    <location>
        <begin position="53"/>
        <end position="71"/>
    </location>
</feature>
<keyword evidence="3" id="KW-1185">Reference proteome</keyword>
<comment type="caution">
    <text evidence="2">The sequence shown here is derived from an EMBL/GenBank/DDBJ whole genome shotgun (WGS) entry which is preliminary data.</text>
</comment>
<sequence length="86" mass="9226">MVKFYPGYPNCLTIPKTEFPYNDVRLTESGRLSAVVADSKLTDSLGASNRHFGVREPRVGSSGERDAKGDTGPRQGGGGLKETDPI</sequence>
<proteinExistence type="predicted"/>
<evidence type="ECO:0000313" key="2">
    <source>
        <dbReference type="EMBL" id="KAK1888561.1"/>
    </source>
</evidence>
<dbReference type="AlphaFoldDB" id="A0AAD9F535"/>
<name>A0AAD9F535_DISEL</name>
<gene>
    <name evidence="2" type="ORF">KUDE01_013241</name>
</gene>
<keyword evidence="2" id="KW-0489">Methyltransferase</keyword>
<organism evidence="2 3">
    <name type="scientific">Dissostichus eleginoides</name>
    <name type="common">Patagonian toothfish</name>
    <name type="synonym">Dissostichus amissus</name>
    <dbReference type="NCBI Taxonomy" id="100907"/>
    <lineage>
        <taxon>Eukaryota</taxon>
        <taxon>Metazoa</taxon>
        <taxon>Chordata</taxon>
        <taxon>Craniata</taxon>
        <taxon>Vertebrata</taxon>
        <taxon>Euteleostomi</taxon>
        <taxon>Actinopterygii</taxon>
        <taxon>Neopterygii</taxon>
        <taxon>Teleostei</taxon>
        <taxon>Neoteleostei</taxon>
        <taxon>Acanthomorphata</taxon>
        <taxon>Eupercaria</taxon>
        <taxon>Perciformes</taxon>
        <taxon>Notothenioidei</taxon>
        <taxon>Nototheniidae</taxon>
        <taxon>Dissostichus</taxon>
    </lineage>
</organism>
<feature type="region of interest" description="Disordered" evidence="1">
    <location>
        <begin position="47"/>
        <end position="86"/>
    </location>
</feature>
<accession>A0AAD9F535</accession>
<keyword evidence="2" id="KW-0808">Transferase</keyword>
<evidence type="ECO:0000313" key="3">
    <source>
        <dbReference type="Proteomes" id="UP001228049"/>
    </source>
</evidence>
<dbReference type="GO" id="GO:0008168">
    <property type="term" value="F:methyltransferase activity"/>
    <property type="evidence" value="ECO:0007669"/>
    <property type="project" value="UniProtKB-KW"/>
</dbReference>
<reference evidence="2" key="1">
    <citation type="submission" date="2023-04" db="EMBL/GenBank/DDBJ databases">
        <title>Chromosome-level genome of Chaenocephalus aceratus.</title>
        <authorList>
            <person name="Park H."/>
        </authorList>
    </citation>
    <scope>NUCLEOTIDE SEQUENCE</scope>
    <source>
        <strain evidence="2">DE</strain>
        <tissue evidence="2">Muscle</tissue>
    </source>
</reference>
<dbReference type="EMBL" id="JASDAP010000017">
    <property type="protein sequence ID" value="KAK1888561.1"/>
    <property type="molecule type" value="Genomic_DNA"/>
</dbReference>
<dbReference type="Proteomes" id="UP001228049">
    <property type="component" value="Unassembled WGS sequence"/>
</dbReference>